<proteinExistence type="predicted"/>
<dbReference type="RefSeq" id="WP_097010163.1">
    <property type="nucleotide sequence ID" value="NZ_OBEJ01000009.1"/>
</dbReference>
<organism evidence="1 2">
    <name type="scientific">Natronoarchaeum philippinense</name>
    <dbReference type="NCBI Taxonomy" id="558529"/>
    <lineage>
        <taxon>Archaea</taxon>
        <taxon>Methanobacteriati</taxon>
        <taxon>Methanobacteriota</taxon>
        <taxon>Stenosarchaea group</taxon>
        <taxon>Halobacteria</taxon>
        <taxon>Halobacteriales</taxon>
        <taxon>Natronoarchaeaceae</taxon>
    </lineage>
</organism>
<evidence type="ECO:0000313" key="2">
    <source>
        <dbReference type="Proteomes" id="UP000219453"/>
    </source>
</evidence>
<protein>
    <submittedName>
        <fullName evidence="1">Uncharacterized protein</fullName>
    </submittedName>
</protein>
<dbReference type="EMBL" id="OBEJ01000009">
    <property type="protein sequence ID" value="SNZ18189.1"/>
    <property type="molecule type" value="Genomic_DNA"/>
</dbReference>
<gene>
    <name evidence="1" type="ORF">SAMN06269185_3286</name>
</gene>
<evidence type="ECO:0000313" key="1">
    <source>
        <dbReference type="EMBL" id="SNZ18189.1"/>
    </source>
</evidence>
<keyword evidence="2" id="KW-1185">Reference proteome</keyword>
<sequence>MTDIKIVNENGKIVGKDVETGETVPIELGETVLDSVSTDEITSRIQIDAGDDAQSMIESATGPAWIQVEPGATFDITPPFEPPASTFIDAGTSSHHAPVTTFQKVGDGDMMSVPSGLWLRGIEFDGQRSSYTGNGLVDRNFDGQNIRMVGCTIRNMAGHCRVHDAAAYCYYENDRFLDSDGYAIRNITTDHDGFRRSTLINCRSSFTGGFLKSETSDRFNEYRNIRVTSQNGPGIHIDNSAEGVLKHHLFTGHINDTDGPHVYVESGGLVETDFGVSMANGGRSVSVPTTAPVGGIVHVEGSSQECRMTFSAGRLGVTGSDAGAGISNQSGNNLRVLATGADATGSETIEGQVILTAIDVERFAMARPSNFNGSAGYALDGNFPGEGRLVNLDDGQSYYFGWWGNPPEASPAQGSFYVDSGSNTGDGEAGIGIYDGSAWTYTN</sequence>
<dbReference type="Proteomes" id="UP000219453">
    <property type="component" value="Unassembled WGS sequence"/>
</dbReference>
<dbReference type="SUPFAM" id="SSF51126">
    <property type="entry name" value="Pectin lyase-like"/>
    <property type="match status" value="1"/>
</dbReference>
<accession>A0A285P8W0</accession>
<dbReference type="OrthoDB" id="210591at2157"/>
<dbReference type="InterPro" id="IPR011050">
    <property type="entry name" value="Pectin_lyase_fold/virulence"/>
</dbReference>
<name>A0A285P8W0_NATPI</name>
<reference evidence="1 2" key="1">
    <citation type="submission" date="2017-09" db="EMBL/GenBank/DDBJ databases">
        <authorList>
            <person name="Ehlers B."/>
            <person name="Leendertz F.H."/>
        </authorList>
    </citation>
    <scope>NUCLEOTIDE SEQUENCE [LARGE SCALE GENOMIC DNA]</scope>
    <source>
        <strain evidence="1 2">DSM 27208</strain>
    </source>
</reference>
<dbReference type="AlphaFoldDB" id="A0A285P8W0"/>